<feature type="transmembrane region" description="Helical" evidence="1">
    <location>
        <begin position="12"/>
        <end position="31"/>
    </location>
</feature>
<proteinExistence type="predicted"/>
<sequence>MRCREPERTRDHNFWVAALIQPLDLGLWWIYGPPRVVMSVAGFPVPAVPHWARARTAAIRPGRVP</sequence>
<evidence type="ECO:0000313" key="3">
    <source>
        <dbReference type="Proteomes" id="UP000642673"/>
    </source>
</evidence>
<keyword evidence="1" id="KW-0472">Membrane</keyword>
<accession>A0ABQ3F412</accession>
<keyword evidence="3" id="KW-1185">Reference proteome</keyword>
<name>A0ABQ3F412_9ACTN</name>
<comment type="caution">
    <text evidence="2">The sequence shown here is derived from an EMBL/GenBank/DDBJ whole genome shotgun (WGS) entry which is preliminary data.</text>
</comment>
<keyword evidence="1" id="KW-0812">Transmembrane</keyword>
<reference evidence="3" key="1">
    <citation type="journal article" date="2019" name="Int. J. Syst. Evol. Microbiol.">
        <title>The Global Catalogue of Microorganisms (GCM) 10K type strain sequencing project: providing services to taxonomists for standard genome sequencing and annotation.</title>
        <authorList>
            <consortium name="The Broad Institute Genomics Platform"/>
            <consortium name="The Broad Institute Genome Sequencing Center for Infectious Disease"/>
            <person name="Wu L."/>
            <person name="Ma J."/>
        </authorList>
    </citation>
    <scope>NUCLEOTIDE SEQUENCE [LARGE SCALE GENOMIC DNA]</scope>
    <source>
        <strain evidence="3">JCM 4738</strain>
    </source>
</reference>
<organism evidence="2 3">
    <name type="scientific">Streptomyces cirratus</name>
    <dbReference type="NCBI Taxonomy" id="68187"/>
    <lineage>
        <taxon>Bacteria</taxon>
        <taxon>Bacillati</taxon>
        <taxon>Actinomycetota</taxon>
        <taxon>Actinomycetes</taxon>
        <taxon>Kitasatosporales</taxon>
        <taxon>Streptomycetaceae</taxon>
        <taxon>Streptomyces</taxon>
    </lineage>
</organism>
<keyword evidence="1" id="KW-1133">Transmembrane helix</keyword>
<protein>
    <submittedName>
        <fullName evidence="2">Uncharacterized protein</fullName>
    </submittedName>
</protein>
<evidence type="ECO:0000256" key="1">
    <source>
        <dbReference type="SAM" id="Phobius"/>
    </source>
</evidence>
<dbReference type="Proteomes" id="UP000642673">
    <property type="component" value="Unassembled WGS sequence"/>
</dbReference>
<gene>
    <name evidence="2" type="ORF">GCM10010347_47290</name>
</gene>
<dbReference type="EMBL" id="BMVP01000010">
    <property type="protein sequence ID" value="GHB71542.1"/>
    <property type="molecule type" value="Genomic_DNA"/>
</dbReference>
<evidence type="ECO:0000313" key="2">
    <source>
        <dbReference type="EMBL" id="GHB71542.1"/>
    </source>
</evidence>